<evidence type="ECO:0000256" key="14">
    <source>
        <dbReference type="SAM" id="SignalP"/>
    </source>
</evidence>
<dbReference type="Proteomes" id="UP000190341">
    <property type="component" value="Unassembled WGS sequence"/>
</dbReference>
<dbReference type="STRING" id="428993.SAMN06296058_0933"/>
<evidence type="ECO:0000256" key="10">
    <source>
        <dbReference type="ARBA" id="ARBA00023186"/>
    </source>
</evidence>
<dbReference type="GO" id="GO:0044874">
    <property type="term" value="P:lipoprotein localization to outer membrane"/>
    <property type="evidence" value="ECO:0007669"/>
    <property type="project" value="UniProtKB-UniRule"/>
</dbReference>
<comment type="similarity">
    <text evidence="2 13">Belongs to the LolB family.</text>
</comment>
<dbReference type="GO" id="GO:0015031">
    <property type="term" value="P:protein transport"/>
    <property type="evidence" value="ECO:0007669"/>
    <property type="project" value="UniProtKB-KW"/>
</dbReference>
<proteinExistence type="inferred from homology"/>
<evidence type="ECO:0000256" key="4">
    <source>
        <dbReference type="ARBA" id="ARBA00016202"/>
    </source>
</evidence>
<dbReference type="NCBIfam" id="TIGR00548">
    <property type="entry name" value="lolB"/>
    <property type="match status" value="1"/>
</dbReference>
<evidence type="ECO:0000256" key="6">
    <source>
        <dbReference type="ARBA" id="ARBA00022729"/>
    </source>
</evidence>
<evidence type="ECO:0000256" key="1">
    <source>
        <dbReference type="ARBA" id="ARBA00004459"/>
    </source>
</evidence>
<keyword evidence="12 13" id="KW-0449">Lipoprotein</keyword>
<evidence type="ECO:0000256" key="3">
    <source>
        <dbReference type="ARBA" id="ARBA00011245"/>
    </source>
</evidence>
<reference evidence="15 16" key="1">
    <citation type="submission" date="2017-02" db="EMBL/GenBank/DDBJ databases">
        <authorList>
            <person name="Peterson S.W."/>
        </authorList>
    </citation>
    <scope>NUCLEOTIDE SEQUENCE [LARGE SCALE GENOMIC DNA]</scope>
    <source>
        <strain evidence="15 16">P15</strain>
    </source>
</reference>
<dbReference type="PROSITE" id="PS51257">
    <property type="entry name" value="PROKAR_LIPOPROTEIN"/>
    <property type="match status" value="1"/>
</dbReference>
<keyword evidence="16" id="KW-1185">Reference proteome</keyword>
<evidence type="ECO:0000256" key="9">
    <source>
        <dbReference type="ARBA" id="ARBA00023139"/>
    </source>
</evidence>
<comment type="subcellular location">
    <subcellularLocation>
        <location evidence="1 13">Cell outer membrane</location>
        <topology evidence="1 13">Lipid-anchor</topology>
    </subcellularLocation>
</comment>
<evidence type="ECO:0000256" key="2">
    <source>
        <dbReference type="ARBA" id="ARBA00009696"/>
    </source>
</evidence>
<name>A0A1T5JMF3_9GAMM</name>
<dbReference type="CDD" id="cd16326">
    <property type="entry name" value="LolB"/>
    <property type="match status" value="1"/>
</dbReference>
<dbReference type="InterPro" id="IPR029046">
    <property type="entry name" value="LolA/LolB/LppX"/>
</dbReference>
<dbReference type="AlphaFoldDB" id="A0A1T5JMF3"/>
<dbReference type="InterPro" id="IPR004565">
    <property type="entry name" value="OM_lipoprot_LolB"/>
</dbReference>
<dbReference type="Pfam" id="PF03550">
    <property type="entry name" value="LolB"/>
    <property type="match status" value="1"/>
</dbReference>
<dbReference type="SUPFAM" id="SSF89392">
    <property type="entry name" value="Prokaryotic lipoproteins and lipoprotein localization factors"/>
    <property type="match status" value="1"/>
</dbReference>
<keyword evidence="8 13" id="KW-0472">Membrane</keyword>
<evidence type="ECO:0000256" key="12">
    <source>
        <dbReference type="ARBA" id="ARBA00023288"/>
    </source>
</evidence>
<keyword evidence="5 13" id="KW-0813">Transport</keyword>
<organism evidence="15 16">
    <name type="scientific">Pseudoxanthomonas indica</name>
    <dbReference type="NCBI Taxonomy" id="428993"/>
    <lineage>
        <taxon>Bacteria</taxon>
        <taxon>Pseudomonadati</taxon>
        <taxon>Pseudomonadota</taxon>
        <taxon>Gammaproteobacteria</taxon>
        <taxon>Lysobacterales</taxon>
        <taxon>Lysobacteraceae</taxon>
        <taxon>Pseudoxanthomonas</taxon>
    </lineage>
</organism>
<keyword evidence="7 13" id="KW-0653">Protein transport</keyword>
<sequence>MMTTPRGLLLAACSLLLTACASRGPTLPPTAVLQDPAALAAAQAAQATREAWLQGHASWGFEARVAVSQAGKGGSGRLDWQQQAGRYTAQLSAPVTRQSWRLSADGDGALLEGLAGGPRQGGDADLLLREATGWDIPVQTLSDWARGIAAAGRAEFATNGQLQTLEQAGWQIRYGEWQAGQGDTPTMPRRIEAQRGESKVRLIVDHWQFDGP</sequence>
<keyword evidence="11 13" id="KW-0998">Cell outer membrane</keyword>
<evidence type="ECO:0000256" key="5">
    <source>
        <dbReference type="ARBA" id="ARBA00022448"/>
    </source>
</evidence>
<dbReference type="RefSeq" id="WP_079723286.1">
    <property type="nucleotide sequence ID" value="NZ_BMCL01000002.1"/>
</dbReference>
<accession>A0A1T5JMF3</accession>
<keyword evidence="9 13" id="KW-0564">Palmitate</keyword>
<keyword evidence="10 13" id="KW-0143">Chaperone</keyword>
<feature type="signal peptide" evidence="14">
    <location>
        <begin position="1"/>
        <end position="23"/>
    </location>
</feature>
<evidence type="ECO:0000256" key="11">
    <source>
        <dbReference type="ARBA" id="ARBA00023237"/>
    </source>
</evidence>
<evidence type="ECO:0000256" key="8">
    <source>
        <dbReference type="ARBA" id="ARBA00023136"/>
    </source>
</evidence>
<dbReference type="OrthoDB" id="9797618at2"/>
<comment type="subunit">
    <text evidence="3 13">Monomer.</text>
</comment>
<evidence type="ECO:0000256" key="13">
    <source>
        <dbReference type="HAMAP-Rule" id="MF_00233"/>
    </source>
</evidence>
<evidence type="ECO:0000313" key="15">
    <source>
        <dbReference type="EMBL" id="SKC52564.1"/>
    </source>
</evidence>
<dbReference type="HAMAP" id="MF_00233">
    <property type="entry name" value="LolB"/>
    <property type="match status" value="1"/>
</dbReference>
<gene>
    <name evidence="13" type="primary">lolB</name>
    <name evidence="15" type="ORF">SAMN06296058_0933</name>
</gene>
<evidence type="ECO:0000313" key="16">
    <source>
        <dbReference type="Proteomes" id="UP000190341"/>
    </source>
</evidence>
<dbReference type="GO" id="GO:0009279">
    <property type="term" value="C:cell outer membrane"/>
    <property type="evidence" value="ECO:0007669"/>
    <property type="project" value="UniProtKB-SubCell"/>
</dbReference>
<keyword evidence="6 13" id="KW-0732">Signal</keyword>
<feature type="chain" id="PRO_5013273292" description="Outer-membrane lipoprotein LolB" evidence="14">
    <location>
        <begin position="24"/>
        <end position="212"/>
    </location>
</feature>
<dbReference type="EMBL" id="FUZV01000001">
    <property type="protein sequence ID" value="SKC52564.1"/>
    <property type="molecule type" value="Genomic_DNA"/>
</dbReference>
<dbReference type="Gene3D" id="2.50.20.10">
    <property type="entry name" value="Lipoprotein localisation LolA/LolB/LppX"/>
    <property type="match status" value="1"/>
</dbReference>
<protein>
    <recommendedName>
        <fullName evidence="4 13">Outer-membrane lipoprotein LolB</fullName>
    </recommendedName>
</protein>
<evidence type="ECO:0000256" key="7">
    <source>
        <dbReference type="ARBA" id="ARBA00022927"/>
    </source>
</evidence>
<comment type="function">
    <text evidence="13">Plays a critical role in the incorporation of lipoproteins in the outer membrane after they are released by the LolA protein.</text>
</comment>